<sequence>MISETLGHSGHSFTADTYISVPPEVSKAAAAAVVPRMAADDVTGEAPVPPVPTKVVSPADRRGRQAGHAGWSFRWSISGL</sequence>
<comment type="caution">
    <text evidence="2">The sequence shown here is derived from an EMBL/GenBank/DDBJ whole genome shotgun (WGS) entry which is preliminary data.</text>
</comment>
<evidence type="ECO:0000256" key="1">
    <source>
        <dbReference type="SAM" id="MobiDB-lite"/>
    </source>
</evidence>
<protein>
    <recommendedName>
        <fullName evidence="4">Integrase</fullName>
    </recommendedName>
</protein>
<organism evidence="2 3">
    <name type="scientific">Actinomadura yumaensis</name>
    <dbReference type="NCBI Taxonomy" id="111807"/>
    <lineage>
        <taxon>Bacteria</taxon>
        <taxon>Bacillati</taxon>
        <taxon>Actinomycetota</taxon>
        <taxon>Actinomycetes</taxon>
        <taxon>Streptosporangiales</taxon>
        <taxon>Thermomonosporaceae</taxon>
        <taxon>Actinomadura</taxon>
    </lineage>
</organism>
<evidence type="ECO:0000313" key="2">
    <source>
        <dbReference type="EMBL" id="MFC6880351.1"/>
    </source>
</evidence>
<proteinExistence type="predicted"/>
<accession>A0ABW2CF29</accession>
<dbReference type="Proteomes" id="UP001596380">
    <property type="component" value="Unassembled WGS sequence"/>
</dbReference>
<reference evidence="3" key="1">
    <citation type="journal article" date="2019" name="Int. J. Syst. Evol. Microbiol.">
        <title>The Global Catalogue of Microorganisms (GCM) 10K type strain sequencing project: providing services to taxonomists for standard genome sequencing and annotation.</title>
        <authorList>
            <consortium name="The Broad Institute Genomics Platform"/>
            <consortium name="The Broad Institute Genome Sequencing Center for Infectious Disease"/>
            <person name="Wu L."/>
            <person name="Ma J."/>
        </authorList>
    </citation>
    <scope>NUCLEOTIDE SEQUENCE [LARGE SCALE GENOMIC DNA]</scope>
    <source>
        <strain evidence="3">JCM 3369</strain>
    </source>
</reference>
<gene>
    <name evidence="2" type="ORF">ACFQKB_11325</name>
</gene>
<evidence type="ECO:0008006" key="4">
    <source>
        <dbReference type="Google" id="ProtNLM"/>
    </source>
</evidence>
<evidence type="ECO:0000313" key="3">
    <source>
        <dbReference type="Proteomes" id="UP001596380"/>
    </source>
</evidence>
<keyword evidence="3" id="KW-1185">Reference proteome</keyword>
<name>A0ABW2CF29_9ACTN</name>
<dbReference type="RefSeq" id="WP_378063206.1">
    <property type="nucleotide sequence ID" value="NZ_JBHSXS010000005.1"/>
</dbReference>
<dbReference type="EMBL" id="JBHSXS010000005">
    <property type="protein sequence ID" value="MFC6880351.1"/>
    <property type="molecule type" value="Genomic_DNA"/>
</dbReference>
<feature type="region of interest" description="Disordered" evidence="1">
    <location>
        <begin position="42"/>
        <end position="68"/>
    </location>
</feature>